<accession>A0A4Q2VFS1</accession>
<comment type="caution">
    <text evidence="1">The sequence shown here is derived from an EMBL/GenBank/DDBJ whole genome shotgun (WGS) entry which is preliminary data.</text>
</comment>
<evidence type="ECO:0000313" key="2">
    <source>
        <dbReference type="Proteomes" id="UP000290540"/>
    </source>
</evidence>
<dbReference type="Proteomes" id="UP000290540">
    <property type="component" value="Unassembled WGS sequence"/>
</dbReference>
<evidence type="ECO:0000313" key="1">
    <source>
        <dbReference type="EMBL" id="RYC84219.1"/>
    </source>
</evidence>
<sequence>MTSLVCMSSRFSLLQYLLGLPPDGLEPLIVQAAAKGLDEFPFPPAWIHPSEQLPF</sequence>
<gene>
    <name evidence="1" type="ORF">BFJ63_vAg12905</name>
</gene>
<dbReference type="EMBL" id="MQTW01000132">
    <property type="protein sequence ID" value="RYC84219.1"/>
    <property type="molecule type" value="Genomic_DNA"/>
</dbReference>
<organism evidence="1 2">
    <name type="scientific">Fusarium oxysporum f. sp. narcissi</name>
    <dbReference type="NCBI Taxonomy" id="451672"/>
    <lineage>
        <taxon>Eukaryota</taxon>
        <taxon>Fungi</taxon>
        <taxon>Dikarya</taxon>
        <taxon>Ascomycota</taxon>
        <taxon>Pezizomycotina</taxon>
        <taxon>Sordariomycetes</taxon>
        <taxon>Hypocreomycetidae</taxon>
        <taxon>Hypocreales</taxon>
        <taxon>Nectriaceae</taxon>
        <taxon>Fusarium</taxon>
        <taxon>Fusarium oxysporum species complex</taxon>
    </lineage>
</organism>
<name>A0A4Q2VFS1_FUSOX</name>
<dbReference type="AlphaFoldDB" id="A0A4Q2VFS1"/>
<protein>
    <submittedName>
        <fullName evidence="1">Uncharacterized protein</fullName>
    </submittedName>
</protein>
<reference evidence="1 2" key="1">
    <citation type="submission" date="2016-12" db="EMBL/GenBank/DDBJ databases">
        <title>Draft genome sequence of Fusarium oxysporum causing rot on Narcissus.</title>
        <authorList>
            <person name="Armitage A.D."/>
            <person name="Taylor A."/>
            <person name="Clarkson J.P."/>
            <person name="Harrison R.J."/>
            <person name="Jackson A.C."/>
        </authorList>
    </citation>
    <scope>NUCLEOTIDE SEQUENCE [LARGE SCALE GENOMIC DNA]</scope>
    <source>
        <strain evidence="1 2">N139</strain>
    </source>
</reference>
<proteinExistence type="predicted"/>